<gene>
    <name evidence="2" type="ORF">GCM10010365_50560</name>
</gene>
<dbReference type="RefSeq" id="WP_189862846.1">
    <property type="nucleotide sequence ID" value="NZ_BMVW01000011.1"/>
</dbReference>
<keyword evidence="1" id="KW-0472">Membrane</keyword>
<evidence type="ECO:0000313" key="2">
    <source>
        <dbReference type="EMBL" id="GGZ24208.1"/>
    </source>
</evidence>
<dbReference type="EMBL" id="BMVW01000011">
    <property type="protein sequence ID" value="GGZ24208.1"/>
    <property type="molecule type" value="Genomic_DNA"/>
</dbReference>
<organism evidence="2 3">
    <name type="scientific">Streptomyces poonensis</name>
    <dbReference type="NCBI Taxonomy" id="68255"/>
    <lineage>
        <taxon>Bacteria</taxon>
        <taxon>Bacillati</taxon>
        <taxon>Actinomycetota</taxon>
        <taxon>Actinomycetes</taxon>
        <taxon>Kitasatosporales</taxon>
        <taxon>Streptomycetaceae</taxon>
        <taxon>Streptomyces</taxon>
    </lineage>
</organism>
<keyword evidence="3" id="KW-1185">Reference proteome</keyword>
<comment type="caution">
    <text evidence="2">The sequence shown here is derived from an EMBL/GenBank/DDBJ whole genome shotgun (WGS) entry which is preliminary data.</text>
</comment>
<evidence type="ECO:0000313" key="3">
    <source>
        <dbReference type="Proteomes" id="UP000622166"/>
    </source>
</evidence>
<accession>A0A918PVE5</accession>
<dbReference type="AlphaFoldDB" id="A0A918PVE5"/>
<protein>
    <submittedName>
        <fullName evidence="2">Uncharacterized protein</fullName>
    </submittedName>
</protein>
<sequence length="162" mass="16674">MPPDTPYEITTADRPGGDRLAHLSGWDRPRMLPEEIPPGVQVVTLPGGIRTLAYTQPPAAPAPPPTPAAQPIPAWAKTTALLAPTVGGGIAAASVGLYYAAPGLIAMSHALWSAVALIAAGVIAIPLVLRAARRPTAPAQITQNITANGLFGRANGTINHHR</sequence>
<dbReference type="Proteomes" id="UP000622166">
    <property type="component" value="Unassembled WGS sequence"/>
</dbReference>
<evidence type="ECO:0000256" key="1">
    <source>
        <dbReference type="SAM" id="Phobius"/>
    </source>
</evidence>
<feature type="transmembrane region" description="Helical" evidence="1">
    <location>
        <begin position="107"/>
        <end position="129"/>
    </location>
</feature>
<keyword evidence="1" id="KW-0812">Transmembrane</keyword>
<proteinExistence type="predicted"/>
<reference evidence="2" key="1">
    <citation type="journal article" date="2014" name="Int. J. Syst. Evol. Microbiol.">
        <title>Complete genome sequence of Corynebacterium casei LMG S-19264T (=DSM 44701T), isolated from a smear-ripened cheese.</title>
        <authorList>
            <consortium name="US DOE Joint Genome Institute (JGI-PGF)"/>
            <person name="Walter F."/>
            <person name="Albersmeier A."/>
            <person name="Kalinowski J."/>
            <person name="Ruckert C."/>
        </authorList>
    </citation>
    <scope>NUCLEOTIDE SEQUENCE</scope>
    <source>
        <strain evidence="2">JCM 4815</strain>
    </source>
</reference>
<reference evidence="2" key="2">
    <citation type="submission" date="2020-09" db="EMBL/GenBank/DDBJ databases">
        <authorList>
            <person name="Sun Q."/>
            <person name="Ohkuma M."/>
        </authorList>
    </citation>
    <scope>NUCLEOTIDE SEQUENCE</scope>
    <source>
        <strain evidence="2">JCM 4815</strain>
    </source>
</reference>
<feature type="transmembrane region" description="Helical" evidence="1">
    <location>
        <begin position="80"/>
        <end position="101"/>
    </location>
</feature>
<keyword evidence="1" id="KW-1133">Transmembrane helix</keyword>
<name>A0A918PVE5_9ACTN</name>